<dbReference type="InterPro" id="IPR052974">
    <property type="entry name" value="GH79_Enzymes"/>
</dbReference>
<accession>A0ABR3SDV8</accession>
<evidence type="ECO:0000313" key="2">
    <source>
        <dbReference type="EMBL" id="KAL1618253.1"/>
    </source>
</evidence>
<keyword evidence="3" id="KW-1185">Reference proteome</keyword>
<reference evidence="2 3" key="1">
    <citation type="submission" date="2024-02" db="EMBL/GenBank/DDBJ databases">
        <title>De novo assembly and annotation of 12 fungi associated with fruit tree decline syndrome in Ontario, Canada.</title>
        <authorList>
            <person name="Sulman M."/>
            <person name="Ellouze W."/>
            <person name="Ilyukhin E."/>
        </authorList>
    </citation>
    <scope>NUCLEOTIDE SEQUENCE [LARGE SCALE GENOMIC DNA]</scope>
    <source>
        <strain evidence="2 3">M1-105</strain>
    </source>
</reference>
<dbReference type="InterPro" id="IPR031728">
    <property type="entry name" value="GlcAase_C"/>
</dbReference>
<dbReference type="EMBL" id="JAJVDC020000213">
    <property type="protein sequence ID" value="KAL1618253.1"/>
    <property type="molecule type" value="Genomic_DNA"/>
</dbReference>
<sequence>MVPVATAMTLDPTPGKDAGPALPEAFVSYAFEFSSFPDFAGNSTSGPNLFSNQLLNNIGNITGTKPYIRVGGNTQDYAVYDPSLPVALVGIIDPERQPNYPTNVTVGPSFFESYATWPGARYVHGFNLARSNGTYGDEDLLGPVEPACRALGIDDRLLYWEVGNEVDVYNRGRFAVRPPGWDEADYVAEWLNATRRVRARMGEACPELATDERFKLWAPSYGGTDNGLDAVRPWQDGIDADGNVVEVSMHFYMSGYGLPGVTLQGTLLNHTNTAARLAPHLNVSRALAAAAPGVPYALTEVNSLYNAGQPDVSNVFGAALWTLDFNLWCAANGVARVHMQQGLNFRYASWQPRDTGLAPKGTRPPYYGDVAVASAVGDLTRAEVRVRSLRMESETDAAYATYGNGVLRRVVLINMQTYNYSTAAGEGAVRPGRVYAFGVPAGCGGEAGAVTVQRLMANGSDAVTGVTFNGVSYNWELDEGRPVVQGNVTRDESLGIEEDGIVRILVPDASAAIVQLECTAASAGQKRSFWPW</sequence>
<dbReference type="PANTHER" id="PTHR36183">
    <property type="entry name" value="BETA-GLUCURONIDASE"/>
    <property type="match status" value="1"/>
</dbReference>
<protein>
    <recommendedName>
        <fullName evidence="1">Beta-glucuronidase C-terminal domain-containing protein</fullName>
    </recommendedName>
</protein>
<evidence type="ECO:0000259" key="1">
    <source>
        <dbReference type="Pfam" id="PF16862"/>
    </source>
</evidence>
<dbReference type="InterPro" id="IPR013780">
    <property type="entry name" value="Glyco_hydro_b"/>
</dbReference>
<gene>
    <name evidence="2" type="ORF">SLS56_010650</name>
</gene>
<proteinExistence type="predicted"/>
<dbReference type="InterPro" id="IPR017853">
    <property type="entry name" value="GH"/>
</dbReference>
<dbReference type="Proteomes" id="UP001521116">
    <property type="component" value="Unassembled WGS sequence"/>
</dbReference>
<evidence type="ECO:0000313" key="3">
    <source>
        <dbReference type="Proteomes" id="UP001521116"/>
    </source>
</evidence>
<dbReference type="Gene3D" id="3.20.20.80">
    <property type="entry name" value="Glycosidases"/>
    <property type="match status" value="1"/>
</dbReference>
<dbReference type="SUPFAM" id="SSF51445">
    <property type="entry name" value="(Trans)glycosidases"/>
    <property type="match status" value="1"/>
</dbReference>
<feature type="domain" description="Beta-glucuronidase C-terminal" evidence="1">
    <location>
        <begin position="398"/>
        <end position="513"/>
    </location>
</feature>
<comment type="caution">
    <text evidence="2">The sequence shown here is derived from an EMBL/GenBank/DDBJ whole genome shotgun (WGS) entry which is preliminary data.</text>
</comment>
<dbReference type="Gene3D" id="2.60.40.1180">
    <property type="entry name" value="Golgi alpha-mannosidase II"/>
    <property type="match status" value="1"/>
</dbReference>
<organism evidence="2 3">
    <name type="scientific">Neofusicoccum ribis</name>
    <dbReference type="NCBI Taxonomy" id="45134"/>
    <lineage>
        <taxon>Eukaryota</taxon>
        <taxon>Fungi</taxon>
        <taxon>Dikarya</taxon>
        <taxon>Ascomycota</taxon>
        <taxon>Pezizomycotina</taxon>
        <taxon>Dothideomycetes</taxon>
        <taxon>Dothideomycetes incertae sedis</taxon>
        <taxon>Botryosphaeriales</taxon>
        <taxon>Botryosphaeriaceae</taxon>
        <taxon>Neofusicoccum</taxon>
    </lineage>
</organism>
<dbReference type="Pfam" id="PF16862">
    <property type="entry name" value="Glyco_hydro_79C"/>
    <property type="match status" value="1"/>
</dbReference>
<dbReference type="PANTHER" id="PTHR36183:SF2">
    <property type="entry name" value="BETA-GLUCURONIDASE C-TERMINAL DOMAIN-CONTAINING PROTEIN"/>
    <property type="match status" value="1"/>
</dbReference>
<name>A0ABR3SDV8_9PEZI</name>